<feature type="domain" description="Sialidase N-terminal" evidence="7">
    <location>
        <begin position="23"/>
        <end position="170"/>
    </location>
</feature>
<dbReference type="Pfam" id="PF13088">
    <property type="entry name" value="BNR_2"/>
    <property type="match status" value="1"/>
</dbReference>
<keyword evidence="4" id="KW-0677">Repeat</keyword>
<dbReference type="CDD" id="cd15482">
    <property type="entry name" value="Sialidase_non-viral"/>
    <property type="match status" value="1"/>
</dbReference>
<gene>
    <name evidence="8" type="ORF">H9819_09795</name>
</gene>
<evidence type="ECO:0000256" key="3">
    <source>
        <dbReference type="ARBA" id="ARBA00012733"/>
    </source>
</evidence>
<evidence type="ECO:0000256" key="2">
    <source>
        <dbReference type="ARBA" id="ARBA00009348"/>
    </source>
</evidence>
<dbReference type="PANTHER" id="PTHR10628">
    <property type="entry name" value="SIALIDASE"/>
    <property type="match status" value="1"/>
</dbReference>
<dbReference type="InterPro" id="IPR026856">
    <property type="entry name" value="Sialidase_fam"/>
</dbReference>
<dbReference type="GO" id="GO:0009313">
    <property type="term" value="P:oligosaccharide catabolic process"/>
    <property type="evidence" value="ECO:0007669"/>
    <property type="project" value="TreeGrafter"/>
</dbReference>
<dbReference type="EC" id="3.2.1.18" evidence="3"/>
<keyword evidence="5" id="KW-0732">Signal</keyword>
<dbReference type="Pfam" id="PF14873">
    <property type="entry name" value="BNR_assoc_N"/>
    <property type="match status" value="1"/>
</dbReference>
<comment type="similarity">
    <text evidence="2">Belongs to the glycosyl hydrolase 33 family.</text>
</comment>
<feature type="chain" id="PRO_5038845062" description="exo-alpha-sialidase" evidence="5">
    <location>
        <begin position="21"/>
        <end position="543"/>
    </location>
</feature>
<comment type="catalytic activity">
    <reaction evidence="1">
        <text>Hydrolysis of alpha-(2-&gt;3)-, alpha-(2-&gt;6)-, alpha-(2-&gt;8)- glycosidic linkages of terminal sialic acid residues in oligosaccharides, glycoproteins, glycolipids, colominic acid and synthetic substrates.</text>
        <dbReference type="EC" id="3.2.1.18"/>
    </reaction>
</comment>
<feature type="domain" description="Sialidase" evidence="6">
    <location>
        <begin position="212"/>
        <end position="509"/>
    </location>
</feature>
<evidence type="ECO:0000256" key="4">
    <source>
        <dbReference type="ARBA" id="ARBA00022737"/>
    </source>
</evidence>
<dbReference type="PANTHER" id="PTHR10628:SF30">
    <property type="entry name" value="EXO-ALPHA-SIALIDASE"/>
    <property type="match status" value="1"/>
</dbReference>
<dbReference type="GO" id="GO:0005737">
    <property type="term" value="C:cytoplasm"/>
    <property type="evidence" value="ECO:0007669"/>
    <property type="project" value="TreeGrafter"/>
</dbReference>
<dbReference type="PRINTS" id="PR01803">
    <property type="entry name" value="TCSIALIDASE"/>
</dbReference>
<evidence type="ECO:0000259" key="6">
    <source>
        <dbReference type="Pfam" id="PF13088"/>
    </source>
</evidence>
<dbReference type="Proteomes" id="UP000824023">
    <property type="component" value="Unassembled WGS sequence"/>
</dbReference>
<dbReference type="EMBL" id="DXCK01000128">
    <property type="protein sequence ID" value="HIZ02520.1"/>
    <property type="molecule type" value="Genomic_DNA"/>
</dbReference>
<dbReference type="GO" id="GO:0006689">
    <property type="term" value="P:ganglioside catabolic process"/>
    <property type="evidence" value="ECO:0007669"/>
    <property type="project" value="TreeGrafter"/>
</dbReference>
<dbReference type="InterPro" id="IPR011040">
    <property type="entry name" value="Sialidase"/>
</dbReference>
<accession>A0A9D2A9P9</accession>
<dbReference type="Gene3D" id="2.60.40.1290">
    <property type="match status" value="1"/>
</dbReference>
<proteinExistence type="inferred from homology"/>
<sequence>MNTKASLLLLCLWAALSVQAAGDTVFVRTPAIPILLDRQDNELMYLRIEAADSRRLDCVQVRFGDETDLSSIESVKLYYGGTDRTRKRPADFFYPVAYIPLHQPGQTRAASPSYSVLKDEVKHPGREVTLEAGQDLFPGTNYFWVSLQMKRSTPLTARLTASLAGAQLDGREATISGTGFSTTRRMAVGVRHAGDDGAAAYRIPGLATTTRGTLLAVYDVRHNSSVDLQEDIEIGLSRSTDGGQTWEKMRIPLSFGEYDGLPRAQNGVGDPAILVDHATGTVWIMAAWTHGMGNARAWNQSKPGMDIEQTGQLVLARSDDDGRTWSPPINITAQVKQPEWHFLLQGPGRGICTTDGTLVFAGQFIAADRTPHACLIYSRDHGQTWSISQPARSNTTEAQVAEVRPGELMLNMRDNRGGSRAVCTTNDLGQTWQEHPSSRSALQEPVCMASLLHVRAEDNATGRDLLLFSNPDSPKRRHRITVKLSTDGGLTWPAAQQVLLDEGESWGYSCLTMIDRETVGILYESSTAHILFQAIPLADLLGD</sequence>
<dbReference type="Gene3D" id="2.120.10.10">
    <property type="match status" value="1"/>
</dbReference>
<reference evidence="8" key="1">
    <citation type="journal article" date="2021" name="PeerJ">
        <title>Extensive microbial diversity within the chicken gut microbiome revealed by metagenomics and culture.</title>
        <authorList>
            <person name="Gilroy R."/>
            <person name="Ravi A."/>
            <person name="Getino M."/>
            <person name="Pursley I."/>
            <person name="Horton D.L."/>
            <person name="Alikhan N.F."/>
            <person name="Baker D."/>
            <person name="Gharbi K."/>
            <person name="Hall N."/>
            <person name="Watson M."/>
            <person name="Adriaenssens E.M."/>
            <person name="Foster-Nyarko E."/>
            <person name="Jarju S."/>
            <person name="Secka A."/>
            <person name="Antonio M."/>
            <person name="Oren A."/>
            <person name="Chaudhuri R.R."/>
            <person name="La Ragione R."/>
            <person name="Hildebrand F."/>
            <person name="Pallen M.J."/>
        </authorList>
    </citation>
    <scope>NUCLEOTIDE SEQUENCE</scope>
    <source>
        <strain evidence="8">ChiHjej12B11-24981</strain>
    </source>
</reference>
<protein>
    <recommendedName>
        <fullName evidence="3">exo-alpha-sialidase</fullName>
        <ecNumber evidence="3">3.2.1.18</ecNumber>
    </recommendedName>
</protein>
<evidence type="ECO:0000313" key="9">
    <source>
        <dbReference type="Proteomes" id="UP000824023"/>
    </source>
</evidence>
<dbReference type="AlphaFoldDB" id="A0A9D2A9P9"/>
<dbReference type="GO" id="GO:0004308">
    <property type="term" value="F:exo-alpha-sialidase activity"/>
    <property type="evidence" value="ECO:0007669"/>
    <property type="project" value="UniProtKB-EC"/>
</dbReference>
<organism evidence="8 9">
    <name type="scientific">Candidatus Bacteroides merdipullorum</name>
    <dbReference type="NCBI Taxonomy" id="2838474"/>
    <lineage>
        <taxon>Bacteria</taxon>
        <taxon>Pseudomonadati</taxon>
        <taxon>Bacteroidota</taxon>
        <taxon>Bacteroidia</taxon>
        <taxon>Bacteroidales</taxon>
        <taxon>Bacteroidaceae</taxon>
        <taxon>Bacteroides</taxon>
    </lineage>
</organism>
<evidence type="ECO:0000256" key="1">
    <source>
        <dbReference type="ARBA" id="ARBA00000427"/>
    </source>
</evidence>
<dbReference type="GO" id="GO:0016020">
    <property type="term" value="C:membrane"/>
    <property type="evidence" value="ECO:0007669"/>
    <property type="project" value="TreeGrafter"/>
</dbReference>
<dbReference type="InterPro" id="IPR036278">
    <property type="entry name" value="Sialidase_sf"/>
</dbReference>
<evidence type="ECO:0000256" key="5">
    <source>
        <dbReference type="SAM" id="SignalP"/>
    </source>
</evidence>
<dbReference type="InterPro" id="IPR008377">
    <property type="entry name" value="Sialidase_trypan"/>
</dbReference>
<evidence type="ECO:0000259" key="7">
    <source>
        <dbReference type="Pfam" id="PF14873"/>
    </source>
</evidence>
<feature type="signal peptide" evidence="5">
    <location>
        <begin position="1"/>
        <end position="20"/>
    </location>
</feature>
<reference evidence="8" key="2">
    <citation type="submission" date="2021-04" db="EMBL/GenBank/DDBJ databases">
        <authorList>
            <person name="Gilroy R."/>
        </authorList>
    </citation>
    <scope>NUCLEOTIDE SEQUENCE</scope>
    <source>
        <strain evidence="8">ChiHjej12B11-24981</strain>
    </source>
</reference>
<comment type="caution">
    <text evidence="8">The sequence shown here is derived from an EMBL/GenBank/DDBJ whole genome shotgun (WGS) entry which is preliminary data.</text>
</comment>
<dbReference type="InterPro" id="IPR029456">
    <property type="entry name" value="Sialidase_N"/>
</dbReference>
<dbReference type="SUPFAM" id="SSF50939">
    <property type="entry name" value="Sialidases"/>
    <property type="match status" value="1"/>
</dbReference>
<evidence type="ECO:0000313" key="8">
    <source>
        <dbReference type="EMBL" id="HIZ02520.1"/>
    </source>
</evidence>
<name>A0A9D2A9P9_9BACE</name>